<evidence type="ECO:0000313" key="2">
    <source>
        <dbReference type="Proteomes" id="UP000241158"/>
    </source>
</evidence>
<dbReference type="Proteomes" id="UP000241158">
    <property type="component" value="Unassembled WGS sequence"/>
</dbReference>
<proteinExistence type="predicted"/>
<comment type="caution">
    <text evidence="1">The sequence shown here is derived from an EMBL/GenBank/DDBJ whole genome shotgun (WGS) entry which is preliminary data.</text>
</comment>
<name>A0A2P7B0L2_9HYPH</name>
<sequence>MLKNDVHLAFKELGWRIGKDEGRDHYAIYGLGKTLVQVILRLEPRREGKRLLCYFSMSPSDFISAVAEISSRKWEHVPFITGQEDLRQTDFTFEDIRVLSNRLIEWSRQQDIESSMKRLRELPADSKGTEPLYHLAALALAGDVDKLDYYQRSFEAGDRLGFVPYISKEMIDRAVEIAKDTSSRISTE</sequence>
<dbReference type="AlphaFoldDB" id="A0A2P7B0L2"/>
<keyword evidence="2" id="KW-1185">Reference proteome</keyword>
<organism evidence="1 2">
    <name type="scientific">Phyllobacterium endophyticum</name>
    <dbReference type="NCBI Taxonomy" id="1149773"/>
    <lineage>
        <taxon>Bacteria</taxon>
        <taxon>Pseudomonadati</taxon>
        <taxon>Pseudomonadota</taxon>
        <taxon>Alphaproteobacteria</taxon>
        <taxon>Hyphomicrobiales</taxon>
        <taxon>Phyllobacteriaceae</taxon>
        <taxon>Phyllobacterium</taxon>
    </lineage>
</organism>
<dbReference type="InterPro" id="IPR054259">
    <property type="entry name" value="DUF6990"/>
</dbReference>
<dbReference type="Pfam" id="PF22499">
    <property type="entry name" value="DUF6990"/>
    <property type="match status" value="1"/>
</dbReference>
<dbReference type="OrthoDB" id="7920316at2"/>
<accession>A0A2P7B0L2</accession>
<gene>
    <name evidence="1" type="ORF">CU100_04605</name>
</gene>
<reference evidence="2" key="1">
    <citation type="submission" date="2017-11" db="EMBL/GenBank/DDBJ databases">
        <authorList>
            <person name="Kuznetsova I."/>
            <person name="Sazanova A."/>
            <person name="Chirak E."/>
            <person name="Safronova V."/>
            <person name="Willems A."/>
        </authorList>
    </citation>
    <scope>NUCLEOTIDE SEQUENCE [LARGE SCALE GENOMIC DNA]</scope>
    <source>
        <strain evidence="2">PEPV15</strain>
    </source>
</reference>
<dbReference type="RefSeq" id="WP_146141795.1">
    <property type="nucleotide sequence ID" value="NZ_JACHXT010000004.1"/>
</dbReference>
<dbReference type="EMBL" id="PGGN01000001">
    <property type="protein sequence ID" value="PSH60010.1"/>
    <property type="molecule type" value="Genomic_DNA"/>
</dbReference>
<evidence type="ECO:0000313" key="1">
    <source>
        <dbReference type="EMBL" id="PSH60010.1"/>
    </source>
</evidence>
<protein>
    <submittedName>
        <fullName evidence="1">Uncharacterized protein</fullName>
    </submittedName>
</protein>